<keyword evidence="4" id="KW-0472">Membrane</keyword>
<accession>A0A5S9M489</accession>
<evidence type="ECO:0000256" key="4">
    <source>
        <dbReference type="ARBA" id="ARBA00022989"/>
    </source>
</evidence>
<evidence type="ECO:0000256" key="3">
    <source>
        <dbReference type="ARBA" id="ARBA00022968"/>
    </source>
</evidence>
<evidence type="ECO:0000256" key="2">
    <source>
        <dbReference type="ARBA" id="ARBA00022692"/>
    </source>
</evidence>
<proteinExistence type="inferred from homology"/>
<name>A0A5S9M489_BACIA</name>
<gene>
    <name evidence="6" type="ORF">BsIDN1_19350</name>
</gene>
<dbReference type="Gene3D" id="3.30.420.590">
    <property type="match status" value="1"/>
</dbReference>
<dbReference type="Gene3D" id="3.40.630.190">
    <property type="entry name" value="LCP protein"/>
    <property type="match status" value="1"/>
</dbReference>
<dbReference type="InterPro" id="IPR004474">
    <property type="entry name" value="LytR_CpsA_psr"/>
</dbReference>
<keyword evidence="2" id="KW-0812">Transmembrane</keyword>
<dbReference type="InterPro" id="IPR050922">
    <property type="entry name" value="LytR/CpsA/Psr_CW_biosynth"/>
</dbReference>
<feature type="domain" description="Cell envelope-related transcriptional attenuator" evidence="5">
    <location>
        <begin position="30"/>
        <end position="156"/>
    </location>
</feature>
<keyword evidence="3" id="KW-0735">Signal-anchor</keyword>
<sequence length="203" mass="22567">MKAFDPGKDSFSVLLLGIDSRPGETVDEARSDAVLLAAVNRTDKTIKLLSIPRDSYVDIPGRGYDKIAHAHAFGSADLSVKTVENLLNIPVDYVISGNFKAFQDIVDELNGIDVTIEDESIAKQMEKDSKGKVQVQTGTHRLNGEEALAFVRTRERLIVISCAESAKWKHFKPSLKNLNRFLRSRHTTTSLIRLVIMSQPTFP</sequence>
<dbReference type="GO" id="GO:0071555">
    <property type="term" value="P:cell wall organization"/>
    <property type="evidence" value="ECO:0007669"/>
    <property type="project" value="UniProtKB-KW"/>
</dbReference>
<evidence type="ECO:0000313" key="7">
    <source>
        <dbReference type="Proteomes" id="UP000464658"/>
    </source>
</evidence>
<dbReference type="NCBIfam" id="TIGR00350">
    <property type="entry name" value="lytR_cpsA_psr"/>
    <property type="match status" value="1"/>
</dbReference>
<evidence type="ECO:0000256" key="1">
    <source>
        <dbReference type="ARBA" id="ARBA00006068"/>
    </source>
</evidence>
<dbReference type="PANTHER" id="PTHR33392">
    <property type="entry name" value="POLYISOPRENYL-TEICHOIC ACID--PEPTIDOGLYCAN TEICHOIC ACID TRANSFERASE TAGU"/>
    <property type="match status" value="1"/>
</dbReference>
<organism evidence="6 7">
    <name type="scientific">Bacillus safensis</name>
    <dbReference type="NCBI Taxonomy" id="561879"/>
    <lineage>
        <taxon>Bacteria</taxon>
        <taxon>Bacillati</taxon>
        <taxon>Bacillota</taxon>
        <taxon>Bacilli</taxon>
        <taxon>Bacillales</taxon>
        <taxon>Bacillaceae</taxon>
        <taxon>Bacillus</taxon>
    </lineage>
</organism>
<dbReference type="AlphaFoldDB" id="A0A5S9M489"/>
<evidence type="ECO:0000313" key="6">
    <source>
        <dbReference type="EMBL" id="BBP88317.1"/>
    </source>
</evidence>
<reference evidence="6 7" key="1">
    <citation type="submission" date="2019-12" db="EMBL/GenBank/DDBJ databases">
        <title>Full genome sequence of a Bacillus safensis strain isolated from commercially available natto in Indonesia.</title>
        <authorList>
            <person name="Yoshida M."/>
            <person name="Uomi M."/>
            <person name="Waturangi D."/>
            <person name="Ekaputri J.J."/>
            <person name="Setiamarga D.H.E."/>
        </authorList>
    </citation>
    <scope>NUCLEOTIDE SEQUENCE [LARGE SCALE GENOMIC DNA]</scope>
    <source>
        <strain evidence="6 7">IDN1</strain>
    </source>
</reference>
<dbReference type="EMBL" id="AP021906">
    <property type="protein sequence ID" value="BBP88317.1"/>
    <property type="molecule type" value="Genomic_DNA"/>
</dbReference>
<dbReference type="Proteomes" id="UP000464658">
    <property type="component" value="Chromosome"/>
</dbReference>
<comment type="similarity">
    <text evidence="1">Belongs to the LytR/CpsA/Psr (LCP) family.</text>
</comment>
<dbReference type="Pfam" id="PF03816">
    <property type="entry name" value="LytR_cpsA_psr"/>
    <property type="match status" value="1"/>
</dbReference>
<keyword evidence="4" id="KW-1133">Transmembrane helix</keyword>
<protein>
    <recommendedName>
        <fullName evidence="5">Cell envelope-related transcriptional attenuator domain-containing protein</fullName>
    </recommendedName>
</protein>
<dbReference type="PANTHER" id="PTHR33392:SF3">
    <property type="entry name" value="POLYISOPRENYL-TEICHOIC ACID--PEPTIDOGLYCAN TEICHOIC ACID TRANSFERASE TAGT"/>
    <property type="match status" value="1"/>
</dbReference>
<evidence type="ECO:0000259" key="5">
    <source>
        <dbReference type="Pfam" id="PF03816"/>
    </source>
</evidence>